<keyword evidence="3" id="KW-0175">Coiled coil</keyword>
<dbReference type="SMART" id="SM00857">
    <property type="entry name" value="Resolvase"/>
    <property type="match status" value="1"/>
</dbReference>
<dbReference type="InterPro" id="IPR036162">
    <property type="entry name" value="Resolvase-like_N_sf"/>
</dbReference>
<gene>
    <name evidence="5" type="ORF">Pan54_45100</name>
</gene>
<dbReference type="Pfam" id="PF00239">
    <property type="entry name" value="Resolvase"/>
    <property type="match status" value="1"/>
</dbReference>
<feature type="coiled-coil region" evidence="3">
    <location>
        <begin position="517"/>
        <end position="572"/>
    </location>
</feature>
<dbReference type="GO" id="GO:0000150">
    <property type="term" value="F:DNA strand exchange activity"/>
    <property type="evidence" value="ECO:0007669"/>
    <property type="project" value="InterPro"/>
</dbReference>
<dbReference type="InterPro" id="IPR006119">
    <property type="entry name" value="Resolv_N"/>
</dbReference>
<dbReference type="Gene3D" id="3.40.50.1390">
    <property type="entry name" value="Resolvase, N-terminal catalytic domain"/>
    <property type="match status" value="1"/>
</dbReference>
<dbReference type="SUPFAM" id="SSF53041">
    <property type="entry name" value="Resolvase-like"/>
    <property type="match status" value="1"/>
</dbReference>
<dbReference type="InterPro" id="IPR038109">
    <property type="entry name" value="DNA_bind_recomb_sf"/>
</dbReference>
<evidence type="ECO:0000313" key="5">
    <source>
        <dbReference type="EMBL" id="TWT63752.1"/>
    </source>
</evidence>
<dbReference type="OrthoDB" id="103136at2"/>
<keyword evidence="2" id="KW-0233">DNA recombination</keyword>
<evidence type="ECO:0000256" key="2">
    <source>
        <dbReference type="ARBA" id="ARBA00023172"/>
    </source>
</evidence>
<name>A0A5C5XPS5_9PLAN</name>
<comment type="caution">
    <text evidence="5">The sequence shown here is derived from an EMBL/GenBank/DDBJ whole genome shotgun (WGS) entry which is preliminary data.</text>
</comment>
<dbReference type="PANTHER" id="PTHR30461">
    <property type="entry name" value="DNA-INVERTASE FROM LAMBDOID PROPHAGE"/>
    <property type="match status" value="1"/>
</dbReference>
<proteinExistence type="predicted"/>
<dbReference type="PROSITE" id="PS51257">
    <property type="entry name" value="PROKAR_LIPOPROTEIN"/>
    <property type="match status" value="1"/>
</dbReference>
<organism evidence="5 6">
    <name type="scientific">Rubinisphaera italica</name>
    <dbReference type="NCBI Taxonomy" id="2527969"/>
    <lineage>
        <taxon>Bacteria</taxon>
        <taxon>Pseudomonadati</taxon>
        <taxon>Planctomycetota</taxon>
        <taxon>Planctomycetia</taxon>
        <taxon>Planctomycetales</taxon>
        <taxon>Planctomycetaceae</taxon>
        <taxon>Rubinisphaera</taxon>
    </lineage>
</organism>
<sequence length="858" mass="98047">MLHTRQLQPNCLKPNGLGKSGYCWSVPVVAGCGGSKQGQIRDKFDFASLGPGDSNSPGSLSYLVLLGVLTMLSAAKAFSPNDIDDCEITQSETSAQIEALWREYSQQFSGVTRSVPAAIYARYSSRYQNSIIDQVRTCLEFASKNDIYVPLEHIYYDVAKTGRHGKRAGLQQMKDCLLSKQVETLLVFATNRLYRKSSECMNFVEKAVKHKKRRVVFVMNGIDSKTDSKWKRFLLFLSVFDEFASEMYVDHIRASHMGKFDRRQVTGTLAYGYRGKRISDIANQKGKFDQEIIIDEPEARWVSKIFEWFVVLKLSINTIIQRLNDSPDVPESRKGQGAWTRQAVTRLLKNRRYLGDWAYGVTESMLMSEEGYVRQCERDEPLRCQHFEELRIVSDELFQKAQVRLLELKQRYQKRKNRIGAIDRPAQILNGLFFCSDHDRSLIVGGSKSQYLICPRCQLKSREHRSLHSYLRRDLALELLCEKLAGLIQEDEQLVARIVAVCQRSVEHYRNLDDSDIENLKLRKKQLTRALNLLLHEEPTSESQALDLERIRREKRETLTDVEKQLAAADDQNISILSIPSEDDIHKYLKQIEVTLLNVAKFGPPAEVDALRELLFQLTSGRIEVFQRGGRSKKEGWLEGRFTSSLENCASRELFGRYGNNPERTTLAVEFRKPSDVDPRVELAWSMHQQGMLGKQISEELKCCKATVSNLLKMAADNAGETLEDGRTRRASLTNKQSKVPAYQKIADEVAEDFKQGVSLARIAEKFDCSSPTVKKAIDFWFQSSDLPVPTTADHRKQMKQKAFEWDQSGMPLKTIAEKCDVSDVQIRAWLNEVYTERGVKAPDRRKTLHLNNSGQSQ</sequence>
<dbReference type="Gene3D" id="3.90.1750.20">
    <property type="entry name" value="Putative Large Serine Recombinase, Chain B, Domain 2"/>
    <property type="match status" value="1"/>
</dbReference>
<dbReference type="CDD" id="cd00338">
    <property type="entry name" value="Ser_Recombinase"/>
    <property type="match status" value="1"/>
</dbReference>
<dbReference type="Pfam" id="PF07508">
    <property type="entry name" value="Recombinase"/>
    <property type="match status" value="1"/>
</dbReference>
<evidence type="ECO:0000259" key="4">
    <source>
        <dbReference type="PROSITE" id="PS51737"/>
    </source>
</evidence>
<evidence type="ECO:0000256" key="3">
    <source>
        <dbReference type="SAM" id="Coils"/>
    </source>
</evidence>
<reference evidence="5 6" key="1">
    <citation type="submission" date="2019-02" db="EMBL/GenBank/DDBJ databases">
        <title>Deep-cultivation of Planctomycetes and their phenomic and genomic characterization uncovers novel biology.</title>
        <authorList>
            <person name="Wiegand S."/>
            <person name="Jogler M."/>
            <person name="Boedeker C."/>
            <person name="Pinto D."/>
            <person name="Vollmers J."/>
            <person name="Rivas-Marin E."/>
            <person name="Kohn T."/>
            <person name="Peeters S.H."/>
            <person name="Heuer A."/>
            <person name="Rast P."/>
            <person name="Oberbeckmann S."/>
            <person name="Bunk B."/>
            <person name="Jeske O."/>
            <person name="Meyerdierks A."/>
            <person name="Storesund J.E."/>
            <person name="Kallscheuer N."/>
            <person name="Luecker S."/>
            <person name="Lage O.M."/>
            <person name="Pohl T."/>
            <person name="Merkel B.J."/>
            <person name="Hornburger P."/>
            <person name="Mueller R.-W."/>
            <person name="Bruemmer F."/>
            <person name="Labrenz M."/>
            <person name="Spormann A.M."/>
            <person name="Op Den Camp H."/>
            <person name="Overmann J."/>
            <person name="Amann R."/>
            <person name="Jetten M.S.M."/>
            <person name="Mascher T."/>
            <person name="Medema M.H."/>
            <person name="Devos D.P."/>
            <person name="Kaster A.-K."/>
            <person name="Ovreas L."/>
            <person name="Rohde M."/>
            <person name="Galperin M.Y."/>
            <person name="Jogler C."/>
        </authorList>
    </citation>
    <scope>NUCLEOTIDE SEQUENCE [LARGE SCALE GENOMIC DNA]</scope>
    <source>
        <strain evidence="5 6">Pan54</strain>
    </source>
</reference>
<dbReference type="Proteomes" id="UP000316095">
    <property type="component" value="Unassembled WGS sequence"/>
</dbReference>
<dbReference type="GO" id="GO:0003677">
    <property type="term" value="F:DNA binding"/>
    <property type="evidence" value="ECO:0007669"/>
    <property type="project" value="UniProtKB-KW"/>
</dbReference>
<evidence type="ECO:0000313" key="6">
    <source>
        <dbReference type="Proteomes" id="UP000316095"/>
    </source>
</evidence>
<accession>A0A5C5XPS5</accession>
<dbReference type="PROSITE" id="PS51737">
    <property type="entry name" value="RECOMBINASE_DNA_BIND"/>
    <property type="match status" value="1"/>
</dbReference>
<dbReference type="InterPro" id="IPR050639">
    <property type="entry name" value="SSR_resolvase"/>
</dbReference>
<keyword evidence="1" id="KW-0238">DNA-binding</keyword>
<dbReference type="AlphaFoldDB" id="A0A5C5XPS5"/>
<dbReference type="EMBL" id="SJPG01000001">
    <property type="protein sequence ID" value="TWT63752.1"/>
    <property type="molecule type" value="Genomic_DNA"/>
</dbReference>
<dbReference type="RefSeq" id="WP_146505539.1">
    <property type="nucleotide sequence ID" value="NZ_SJPG01000001.1"/>
</dbReference>
<feature type="domain" description="Recombinase" evidence="4">
    <location>
        <begin position="270"/>
        <end position="412"/>
    </location>
</feature>
<dbReference type="InterPro" id="IPR011109">
    <property type="entry name" value="DNA_bind_recombinase_dom"/>
</dbReference>
<evidence type="ECO:0000256" key="1">
    <source>
        <dbReference type="ARBA" id="ARBA00023125"/>
    </source>
</evidence>
<keyword evidence="6" id="KW-1185">Reference proteome</keyword>
<dbReference type="PANTHER" id="PTHR30461:SF2">
    <property type="entry name" value="SERINE RECOMBINASE PINE-RELATED"/>
    <property type="match status" value="1"/>
</dbReference>
<protein>
    <recommendedName>
        <fullName evidence="4">Recombinase domain-containing protein</fullName>
    </recommendedName>
</protein>